<keyword evidence="1" id="KW-0328">Glycosyltransferase</keyword>
<dbReference type="InterPro" id="IPR002213">
    <property type="entry name" value="UDP_glucos_trans"/>
</dbReference>
<dbReference type="InterPro" id="IPR050271">
    <property type="entry name" value="UDP-glycosyltransferase"/>
</dbReference>
<name>A0A8H4JV17_9HYPO</name>
<protein>
    <submittedName>
        <fullName evidence="3">UDP-glycosyltransferase 84B2</fullName>
    </submittedName>
</protein>
<dbReference type="EMBL" id="JAADJG010000688">
    <property type="protein sequence ID" value="KAF4439570.1"/>
    <property type="molecule type" value="Genomic_DNA"/>
</dbReference>
<dbReference type="PANTHER" id="PTHR48043">
    <property type="entry name" value="EG:EG0003.4 PROTEIN-RELATED"/>
    <property type="match status" value="1"/>
</dbReference>
<keyword evidence="2 3" id="KW-0808">Transferase</keyword>
<reference evidence="3" key="1">
    <citation type="submission" date="2020-01" db="EMBL/GenBank/DDBJ databases">
        <title>Identification and distribution of gene clusters putatively required for synthesis of sphingolipid metabolism inhibitors in phylogenetically diverse species of the filamentous fungus Fusarium.</title>
        <authorList>
            <person name="Kim H.-S."/>
            <person name="Busman M."/>
            <person name="Brown D.W."/>
            <person name="Divon H."/>
            <person name="Uhlig S."/>
            <person name="Proctor R.H."/>
        </authorList>
    </citation>
    <scope>NUCLEOTIDE SEQUENCE</scope>
    <source>
        <strain evidence="3">NRRL 53441</strain>
    </source>
</reference>
<comment type="caution">
    <text evidence="3">The sequence shown here is derived from an EMBL/GenBank/DDBJ whole genome shotgun (WGS) entry which is preliminary data.</text>
</comment>
<dbReference type="OrthoDB" id="5835829at2759"/>
<dbReference type="Gene3D" id="3.40.50.2000">
    <property type="entry name" value="Glycogen Phosphorylase B"/>
    <property type="match status" value="2"/>
</dbReference>
<dbReference type="SUPFAM" id="SSF53756">
    <property type="entry name" value="UDP-Glycosyltransferase/glycogen phosphorylase"/>
    <property type="match status" value="1"/>
</dbReference>
<organism evidence="3 4">
    <name type="scientific">Fusarium austroafricanum</name>
    <dbReference type="NCBI Taxonomy" id="2364996"/>
    <lineage>
        <taxon>Eukaryota</taxon>
        <taxon>Fungi</taxon>
        <taxon>Dikarya</taxon>
        <taxon>Ascomycota</taxon>
        <taxon>Pezizomycotina</taxon>
        <taxon>Sordariomycetes</taxon>
        <taxon>Hypocreomycetidae</taxon>
        <taxon>Hypocreales</taxon>
        <taxon>Nectriaceae</taxon>
        <taxon>Fusarium</taxon>
        <taxon>Fusarium concolor species complex</taxon>
    </lineage>
</organism>
<proteinExistence type="predicted"/>
<dbReference type="PANTHER" id="PTHR48043:SF145">
    <property type="entry name" value="FI06409P-RELATED"/>
    <property type="match status" value="1"/>
</dbReference>
<evidence type="ECO:0000256" key="2">
    <source>
        <dbReference type="ARBA" id="ARBA00022679"/>
    </source>
</evidence>
<dbReference type="AlphaFoldDB" id="A0A8H4JV17"/>
<keyword evidence="4" id="KW-1185">Reference proteome</keyword>
<accession>A0A8H4JV17</accession>
<dbReference type="Proteomes" id="UP000605986">
    <property type="component" value="Unassembled WGS sequence"/>
</dbReference>
<sequence>MAGKKRLLFFTNSDYGQSNVVLATTHALALTCQDAEIHVASFHDLQDGVENASRFMQATAAKQKQPILDPFIFHKMEGNSWGPAVKSPETAVFDTLELAPNFVNSAKGVAVLPAVMIPWGPREFLAIYKDAQRALEEVDPDLTIVESLFAVALTLCHYLGIKWMVLSPNTIKEYVLPLQPKLAGLWKYPKQVTSPCSALPYPIPWSLMPTNIGLNLVAAYTLITDTRLKKTAEILRREIDPSISLMTMMELGVFKPIPPNLPILVANSPDIDYPFSFIPPELTSCGPIIRPSPHIEEVDAALAAWLTRAPTIFVNLGTHHKSNPTEALEMAKALRRVLERADNELTARGPLQLLWKLGRTADQDGNAPKRDTYTGEWALVIDTLRTYIDHDRARVTDWLVAEPKSVLESQSILCSVNHGGANSFHEGLCSGVPQALLPAWTDCYDFANRAELLGIGRWANKMAKPRWTEDELTDALVDILFGPNSEHILKAAKELASRHPEWEGRQRAAQEILKYLDK</sequence>
<evidence type="ECO:0000313" key="4">
    <source>
        <dbReference type="Proteomes" id="UP000605986"/>
    </source>
</evidence>
<dbReference type="Pfam" id="PF00201">
    <property type="entry name" value="UDPGT"/>
    <property type="match status" value="1"/>
</dbReference>
<evidence type="ECO:0000313" key="3">
    <source>
        <dbReference type="EMBL" id="KAF4439570.1"/>
    </source>
</evidence>
<evidence type="ECO:0000256" key="1">
    <source>
        <dbReference type="ARBA" id="ARBA00022676"/>
    </source>
</evidence>
<gene>
    <name evidence="3" type="ORF">F53441_12556</name>
</gene>
<dbReference type="GO" id="GO:0008194">
    <property type="term" value="F:UDP-glycosyltransferase activity"/>
    <property type="evidence" value="ECO:0007669"/>
    <property type="project" value="InterPro"/>
</dbReference>